<dbReference type="Pfam" id="PF00329">
    <property type="entry name" value="Complex1_30kDa"/>
    <property type="match status" value="1"/>
</dbReference>
<comment type="caution">
    <text evidence="7">The sequence shown here is derived from an EMBL/GenBank/DDBJ whole genome shotgun (WGS) entry which is preliminary data.</text>
</comment>
<dbReference type="EMBL" id="JBHSNG010000007">
    <property type="protein sequence ID" value="MFC5581268.1"/>
    <property type="molecule type" value="Genomic_DNA"/>
</dbReference>
<dbReference type="PROSITE" id="PS00542">
    <property type="entry name" value="COMPLEX1_30K"/>
    <property type="match status" value="1"/>
</dbReference>
<dbReference type="InterPro" id="IPR001268">
    <property type="entry name" value="NADH_UbQ_OxRdtase_30kDa_su"/>
</dbReference>
<dbReference type="InterPro" id="IPR010218">
    <property type="entry name" value="NADH_DH_suC"/>
</dbReference>
<dbReference type="RefSeq" id="WP_377326451.1">
    <property type="nucleotide sequence ID" value="NZ_JBHSNG010000007.1"/>
</dbReference>
<comment type="catalytic activity">
    <reaction evidence="3 5">
        <text>a quinone + NADH + 5 H(+)(in) = a quinol + NAD(+) + 4 H(+)(out)</text>
        <dbReference type="Rhea" id="RHEA:57888"/>
        <dbReference type="ChEBI" id="CHEBI:15378"/>
        <dbReference type="ChEBI" id="CHEBI:24646"/>
        <dbReference type="ChEBI" id="CHEBI:57540"/>
        <dbReference type="ChEBI" id="CHEBI:57945"/>
        <dbReference type="ChEBI" id="CHEBI:132124"/>
    </reaction>
</comment>
<name>A0ABW0SWE9_9GAMM</name>
<keyword evidence="2 3" id="KW-0813">Transport</keyword>
<evidence type="ECO:0000259" key="6">
    <source>
        <dbReference type="Pfam" id="PF00329"/>
    </source>
</evidence>
<protein>
    <recommendedName>
        <fullName evidence="3">NADH-quinone oxidoreductase subunit C</fullName>
        <ecNumber evidence="3">7.1.1.-</ecNumber>
    </recommendedName>
    <alternativeName>
        <fullName evidence="3">NADH dehydrogenase I subunit C</fullName>
    </alternativeName>
    <alternativeName>
        <fullName evidence="3">NDH-1 subunit C</fullName>
    </alternativeName>
</protein>
<keyword evidence="3" id="KW-0830">Ubiquinone</keyword>
<evidence type="ECO:0000256" key="5">
    <source>
        <dbReference type="RuleBase" id="RU003582"/>
    </source>
</evidence>
<evidence type="ECO:0000256" key="3">
    <source>
        <dbReference type="HAMAP-Rule" id="MF_01357"/>
    </source>
</evidence>
<accession>A0ABW0SWE9</accession>
<dbReference type="GO" id="GO:0050136">
    <property type="term" value="F:NADH dehydrogenase (quinone) (non-electrogenic) activity"/>
    <property type="evidence" value="ECO:0007669"/>
    <property type="project" value="UniProtKB-EC"/>
</dbReference>
<dbReference type="Proteomes" id="UP001596111">
    <property type="component" value="Unassembled WGS sequence"/>
</dbReference>
<keyword evidence="8" id="KW-1185">Reference proteome</keyword>
<dbReference type="EC" id="7.1.1.-" evidence="3"/>
<comment type="subcellular location">
    <subcellularLocation>
        <location evidence="3">Cell membrane</location>
        <topology evidence="3">Peripheral membrane protein</topology>
        <orientation evidence="3">Cytoplasmic side</orientation>
    </subcellularLocation>
</comment>
<evidence type="ECO:0000313" key="8">
    <source>
        <dbReference type="Proteomes" id="UP001596111"/>
    </source>
</evidence>
<evidence type="ECO:0000256" key="4">
    <source>
        <dbReference type="RuleBase" id="RU003456"/>
    </source>
</evidence>
<dbReference type="NCBIfam" id="NF004730">
    <property type="entry name" value="PRK06074.1-1"/>
    <property type="match status" value="1"/>
</dbReference>
<dbReference type="InterPro" id="IPR037232">
    <property type="entry name" value="NADH_quin_OxRdtase_su_C/D-like"/>
</dbReference>
<keyword evidence="3 5" id="KW-0874">Quinone</keyword>
<dbReference type="HAMAP" id="MF_01357">
    <property type="entry name" value="NDH1_NuoC"/>
    <property type="match status" value="1"/>
</dbReference>
<organism evidence="7 8">
    <name type="scientific">Rhodanobacter terrae</name>
    <dbReference type="NCBI Taxonomy" id="418647"/>
    <lineage>
        <taxon>Bacteria</taxon>
        <taxon>Pseudomonadati</taxon>
        <taxon>Pseudomonadota</taxon>
        <taxon>Gammaproteobacteria</taxon>
        <taxon>Lysobacterales</taxon>
        <taxon>Rhodanobacteraceae</taxon>
        <taxon>Rhodanobacter</taxon>
    </lineage>
</organism>
<keyword evidence="3 4" id="KW-1278">Translocase</keyword>
<comment type="similarity">
    <text evidence="1 3 4">Belongs to the complex I 30 kDa subunit family.</text>
</comment>
<dbReference type="PANTHER" id="PTHR10884:SF14">
    <property type="entry name" value="NADH DEHYDROGENASE [UBIQUINONE] IRON-SULFUR PROTEIN 3, MITOCHONDRIAL"/>
    <property type="match status" value="1"/>
</dbReference>
<proteinExistence type="inferred from homology"/>
<keyword evidence="7" id="KW-0560">Oxidoreductase</keyword>
<comment type="function">
    <text evidence="3">NDH-1 shuttles electrons from NADH, via FMN and iron-sulfur (Fe-S) centers, to quinones in the respiratory chain. The immediate electron acceptor for the enzyme in this species is believed to be ubiquinone. Couples the redox reaction to proton translocation (for every two electrons transferred, four hydrogen ions are translocated across the cytoplasmic membrane), and thus conserves the redox energy in a proton gradient.</text>
</comment>
<dbReference type="InterPro" id="IPR020396">
    <property type="entry name" value="NADH_UbQ_OxRdtase_CS"/>
</dbReference>
<keyword evidence="3" id="KW-0472">Membrane</keyword>
<feature type="domain" description="NADH:ubiquinone oxidoreductase 30kDa subunit" evidence="6">
    <location>
        <begin position="35"/>
        <end position="192"/>
    </location>
</feature>
<gene>
    <name evidence="3" type="primary">nuoC</name>
    <name evidence="7" type="ORF">ACFPPB_09120</name>
</gene>
<evidence type="ECO:0000256" key="1">
    <source>
        <dbReference type="ARBA" id="ARBA00007569"/>
    </source>
</evidence>
<evidence type="ECO:0000313" key="7">
    <source>
        <dbReference type="EMBL" id="MFC5581268.1"/>
    </source>
</evidence>
<dbReference type="SUPFAM" id="SSF143243">
    <property type="entry name" value="Nqo5-like"/>
    <property type="match status" value="1"/>
</dbReference>
<keyword evidence="3" id="KW-1003">Cell membrane</keyword>
<keyword evidence="3 4" id="KW-0520">NAD</keyword>
<reference evidence="8" key="1">
    <citation type="journal article" date="2019" name="Int. J. Syst. Evol. Microbiol.">
        <title>The Global Catalogue of Microorganisms (GCM) 10K type strain sequencing project: providing services to taxonomists for standard genome sequencing and annotation.</title>
        <authorList>
            <consortium name="The Broad Institute Genomics Platform"/>
            <consortium name="The Broad Institute Genome Sequencing Center for Infectious Disease"/>
            <person name="Wu L."/>
            <person name="Ma J."/>
        </authorList>
    </citation>
    <scope>NUCLEOTIDE SEQUENCE [LARGE SCALE GENOMIC DNA]</scope>
    <source>
        <strain evidence="8">CGMCC 1.13587</strain>
    </source>
</reference>
<dbReference type="PANTHER" id="PTHR10884">
    <property type="entry name" value="NADH DEHYDROGENASE UBIQUINONE IRON-SULFUR PROTEIN 3"/>
    <property type="match status" value="1"/>
</dbReference>
<sequence length="242" mass="27475">MSDTPATSLAERLAARFGDTLSISTQRNEITAELAAPDLIAVATALRDEPGFRFSELIDLCGVDYLGYGQTEWDTTDISWTGFSRGVEGQAMGRFDWAGRPRGHDEPRRFAAVIHLLSIEHNRRLCLRVFCADDSLPVVPSLTLVWPGVNWFEREAFDLYGIIFDGHPDLRRILTDYGFVGHPFRKDFPLIGNVEVRYDPEQKRVIYEPVSIEPRVLVPRTIRNDADLMQAKAEAADHWREN</sequence>
<dbReference type="Gene3D" id="3.30.460.80">
    <property type="entry name" value="NADH:ubiquinone oxidoreductase, 30kDa subunit"/>
    <property type="match status" value="1"/>
</dbReference>
<comment type="subunit">
    <text evidence="3">NDH-1 is composed of 14 different subunits. Subunits NuoB, C, D, E, F, and G constitute the peripheral sector of the complex.</text>
</comment>
<evidence type="ECO:0000256" key="2">
    <source>
        <dbReference type="ARBA" id="ARBA00022448"/>
    </source>
</evidence>